<dbReference type="SMART" id="SM00342">
    <property type="entry name" value="HTH_ARAC"/>
    <property type="match status" value="1"/>
</dbReference>
<dbReference type="PROSITE" id="PS00041">
    <property type="entry name" value="HTH_ARAC_FAMILY_1"/>
    <property type="match status" value="1"/>
</dbReference>
<keyword evidence="1" id="KW-0805">Transcription regulation</keyword>
<reference evidence="5 6" key="1">
    <citation type="journal article" date="2009" name="Int. J. Syst. Evol. Microbiol.">
        <title>Paenibacillus contaminans sp. nov., isolated from a contaminated laboratory plate.</title>
        <authorList>
            <person name="Chou J.H."/>
            <person name="Lee J.H."/>
            <person name="Lin M.C."/>
            <person name="Chang P.S."/>
            <person name="Arun A.B."/>
            <person name="Young C.C."/>
            <person name="Chen W.M."/>
        </authorList>
    </citation>
    <scope>NUCLEOTIDE SEQUENCE [LARGE SCALE GENOMIC DNA]</scope>
    <source>
        <strain evidence="5 6">CKOBP-6</strain>
    </source>
</reference>
<evidence type="ECO:0000313" key="5">
    <source>
        <dbReference type="EMBL" id="RAV13004.1"/>
    </source>
</evidence>
<dbReference type="GO" id="GO:0043565">
    <property type="term" value="F:sequence-specific DNA binding"/>
    <property type="evidence" value="ECO:0007669"/>
    <property type="project" value="InterPro"/>
</dbReference>
<protein>
    <recommendedName>
        <fullName evidence="4">HTH araC/xylS-type domain-containing protein</fullName>
    </recommendedName>
</protein>
<organism evidence="5 6">
    <name type="scientific">Paenibacillus contaminans</name>
    <dbReference type="NCBI Taxonomy" id="450362"/>
    <lineage>
        <taxon>Bacteria</taxon>
        <taxon>Bacillati</taxon>
        <taxon>Bacillota</taxon>
        <taxon>Bacilli</taxon>
        <taxon>Bacillales</taxon>
        <taxon>Paenibacillaceae</taxon>
        <taxon>Paenibacillus</taxon>
    </lineage>
</organism>
<dbReference type="Pfam" id="PF12833">
    <property type="entry name" value="HTH_18"/>
    <property type="match status" value="1"/>
</dbReference>
<name>A0A329LZA2_9BACL</name>
<dbReference type="InterPro" id="IPR018062">
    <property type="entry name" value="HTH_AraC-typ_CS"/>
</dbReference>
<feature type="domain" description="HTH araC/xylS-type" evidence="4">
    <location>
        <begin position="192"/>
        <end position="291"/>
    </location>
</feature>
<keyword evidence="3" id="KW-0804">Transcription</keyword>
<dbReference type="OrthoDB" id="2713997at2"/>
<dbReference type="AlphaFoldDB" id="A0A329LZA2"/>
<evidence type="ECO:0000256" key="2">
    <source>
        <dbReference type="ARBA" id="ARBA00023125"/>
    </source>
</evidence>
<dbReference type="EMBL" id="QMFB01000031">
    <property type="protein sequence ID" value="RAV13004.1"/>
    <property type="molecule type" value="Genomic_DNA"/>
</dbReference>
<keyword evidence="2" id="KW-0238">DNA-binding</keyword>
<accession>A0A329LZA2</accession>
<dbReference type="Gene3D" id="1.10.10.60">
    <property type="entry name" value="Homeodomain-like"/>
    <property type="match status" value="2"/>
</dbReference>
<proteinExistence type="predicted"/>
<dbReference type="SUPFAM" id="SSF46689">
    <property type="entry name" value="Homeodomain-like"/>
    <property type="match status" value="2"/>
</dbReference>
<evidence type="ECO:0000313" key="6">
    <source>
        <dbReference type="Proteomes" id="UP000250369"/>
    </source>
</evidence>
<sequence length="292" mass="33488">MSERRERMASYDIFSQWDYRIALDPKPAAAGAKQGPMYAAPAEPGGCAIVYVHAGKCLYAESKEQGELEAGSLLLSSGGFIDVTAADERCIVTGIRFDPSMLQPLLKPFSPVRVLQPFEELAVWKQPLAEAERSEMDLLFERLERFYGLDEPLSQGRLRAAAVDLLLFICGQCQEKLLERKKPPTEKEKVVREIITFIESRYMDDLSMEQLEAHIHLSKYYMMKLFKELTGMTIFHYLNHFRINQAKVLIYVNKELSITEVGYQVGFKQPSHFSRNFKEIVGLSPEQYRRMV</sequence>
<gene>
    <name evidence="5" type="ORF">DQG23_34035</name>
</gene>
<dbReference type="InterPro" id="IPR009057">
    <property type="entry name" value="Homeodomain-like_sf"/>
</dbReference>
<dbReference type="InterPro" id="IPR018060">
    <property type="entry name" value="HTH_AraC"/>
</dbReference>
<dbReference type="PANTHER" id="PTHR43280:SF2">
    <property type="entry name" value="HTH-TYPE TRANSCRIPTIONAL REGULATOR EXSA"/>
    <property type="match status" value="1"/>
</dbReference>
<dbReference type="PROSITE" id="PS01124">
    <property type="entry name" value="HTH_ARAC_FAMILY_2"/>
    <property type="match status" value="1"/>
</dbReference>
<evidence type="ECO:0000256" key="1">
    <source>
        <dbReference type="ARBA" id="ARBA00023015"/>
    </source>
</evidence>
<dbReference type="Proteomes" id="UP000250369">
    <property type="component" value="Unassembled WGS sequence"/>
</dbReference>
<dbReference type="PRINTS" id="PR00032">
    <property type="entry name" value="HTHARAC"/>
</dbReference>
<comment type="caution">
    <text evidence="5">The sequence shown here is derived from an EMBL/GenBank/DDBJ whole genome shotgun (WGS) entry which is preliminary data.</text>
</comment>
<dbReference type="PANTHER" id="PTHR43280">
    <property type="entry name" value="ARAC-FAMILY TRANSCRIPTIONAL REGULATOR"/>
    <property type="match status" value="1"/>
</dbReference>
<evidence type="ECO:0000259" key="4">
    <source>
        <dbReference type="PROSITE" id="PS01124"/>
    </source>
</evidence>
<dbReference type="GO" id="GO:0003700">
    <property type="term" value="F:DNA-binding transcription factor activity"/>
    <property type="evidence" value="ECO:0007669"/>
    <property type="project" value="InterPro"/>
</dbReference>
<keyword evidence="6" id="KW-1185">Reference proteome</keyword>
<evidence type="ECO:0000256" key="3">
    <source>
        <dbReference type="ARBA" id="ARBA00023163"/>
    </source>
</evidence>
<dbReference type="RefSeq" id="WP_113035494.1">
    <property type="nucleotide sequence ID" value="NZ_QMFB01000031.1"/>
</dbReference>
<dbReference type="InterPro" id="IPR020449">
    <property type="entry name" value="Tscrpt_reg_AraC-type_HTH"/>
</dbReference>